<gene>
    <name evidence="2" type="ORF">A4A59_25725</name>
</gene>
<dbReference type="InterPro" id="IPR052711">
    <property type="entry name" value="Zinc_ADH-like"/>
</dbReference>
<sequence length="340" mass="36556">MQTTRQWQIDAVGPERQLTIGERRLEPVSGNSVLVRTEAVSLNFRDRLLMESGMGLPLQFPFVPASDMAGVVEAVGPDVSRFKPGDRVISTFSPDWIDGRGLGDARTPPYKTRGGFYPGVLSQYTVLSEEWYSRAPDTLDAAQASTLPCAGLTAWFALIERGGLKAGDKVLVQGTGGVALFGLQIAKAHGAEVFITSGSAEKLERAVALGADHAINRHEGDWVEQLYQLTGGYGADHVLEIVGGPHLSQALKAVAINGRISVIGVFEGFEVSGPAGPLLLKAPVVQGIAVGHRRALEDLVRAIDQTGLKPVIDKRYAFDEFPEALDHLYRGPFGKVVVEF</sequence>
<dbReference type="InterPro" id="IPR011032">
    <property type="entry name" value="GroES-like_sf"/>
</dbReference>
<dbReference type="SUPFAM" id="SSF51735">
    <property type="entry name" value="NAD(P)-binding Rossmann-fold domains"/>
    <property type="match status" value="1"/>
</dbReference>
<proteinExistence type="predicted"/>
<dbReference type="SMART" id="SM00829">
    <property type="entry name" value="PKS_ER"/>
    <property type="match status" value="1"/>
</dbReference>
<evidence type="ECO:0000313" key="2">
    <source>
        <dbReference type="EMBL" id="KZA98681.1"/>
    </source>
</evidence>
<dbReference type="CDD" id="cd08276">
    <property type="entry name" value="MDR7"/>
    <property type="match status" value="1"/>
</dbReference>
<evidence type="ECO:0000259" key="1">
    <source>
        <dbReference type="SMART" id="SM00829"/>
    </source>
</evidence>
<dbReference type="RefSeq" id="WP_062943519.1">
    <property type="nucleotide sequence ID" value="NZ_CP171844.1"/>
</dbReference>
<dbReference type="Gene3D" id="3.40.50.720">
    <property type="entry name" value="NAD(P)-binding Rossmann-like Domain"/>
    <property type="match status" value="1"/>
</dbReference>
<dbReference type="InterPro" id="IPR013149">
    <property type="entry name" value="ADH-like_C"/>
</dbReference>
<accession>A0A154IE30</accession>
<protein>
    <submittedName>
        <fullName evidence="2">Alcohol dehydrogenase</fullName>
    </submittedName>
</protein>
<comment type="caution">
    <text evidence="2">The sequence shown here is derived from an EMBL/GenBank/DDBJ whole genome shotgun (WGS) entry which is preliminary data.</text>
</comment>
<dbReference type="InterPro" id="IPR036291">
    <property type="entry name" value="NAD(P)-bd_dom_sf"/>
</dbReference>
<dbReference type="SUPFAM" id="SSF50129">
    <property type="entry name" value="GroES-like"/>
    <property type="match status" value="1"/>
</dbReference>
<dbReference type="EMBL" id="LVYU01000111">
    <property type="protein sequence ID" value="KZA98681.1"/>
    <property type="molecule type" value="Genomic_DNA"/>
</dbReference>
<reference evidence="2" key="1">
    <citation type="submission" date="2016-03" db="EMBL/GenBank/DDBJ databases">
        <title>Microsymbionts genomes from the relict species Vavilovia formosa.</title>
        <authorList>
            <person name="Chirak E."/>
            <person name="Kimeklis A."/>
            <person name="Kopat V."/>
            <person name="Andronov E."/>
        </authorList>
    </citation>
    <scope>NUCLEOTIDE SEQUENCE [LARGE SCALE GENOMIC DNA]</scope>
    <source>
        <strain evidence="2">Vaf12</strain>
    </source>
</reference>
<dbReference type="InterPro" id="IPR013154">
    <property type="entry name" value="ADH-like_N"/>
</dbReference>
<dbReference type="AlphaFoldDB" id="A0A154IE30"/>
<feature type="domain" description="Enoyl reductase (ER)" evidence="1">
    <location>
        <begin position="13"/>
        <end position="338"/>
    </location>
</feature>
<dbReference type="Gene3D" id="3.90.180.10">
    <property type="entry name" value="Medium-chain alcohol dehydrogenases, catalytic domain"/>
    <property type="match status" value="1"/>
</dbReference>
<name>A0A154IE30_RHILE</name>
<dbReference type="Pfam" id="PF00107">
    <property type="entry name" value="ADH_zinc_N"/>
    <property type="match status" value="1"/>
</dbReference>
<dbReference type="InterPro" id="IPR020843">
    <property type="entry name" value="ER"/>
</dbReference>
<organism evidence="2">
    <name type="scientific">Rhizobium leguminosarum</name>
    <dbReference type="NCBI Taxonomy" id="384"/>
    <lineage>
        <taxon>Bacteria</taxon>
        <taxon>Pseudomonadati</taxon>
        <taxon>Pseudomonadota</taxon>
        <taxon>Alphaproteobacteria</taxon>
        <taxon>Hyphomicrobiales</taxon>
        <taxon>Rhizobiaceae</taxon>
        <taxon>Rhizobium/Agrobacterium group</taxon>
        <taxon>Rhizobium</taxon>
    </lineage>
</organism>
<dbReference type="PANTHER" id="PTHR45033">
    <property type="match status" value="1"/>
</dbReference>
<dbReference type="Pfam" id="PF08240">
    <property type="entry name" value="ADH_N"/>
    <property type="match status" value="1"/>
</dbReference>
<dbReference type="GO" id="GO:0016491">
    <property type="term" value="F:oxidoreductase activity"/>
    <property type="evidence" value="ECO:0007669"/>
    <property type="project" value="InterPro"/>
</dbReference>
<dbReference type="PANTHER" id="PTHR45033:SF2">
    <property type="entry name" value="ZINC-TYPE ALCOHOL DEHYDROGENASE-LIKE PROTEIN C1773.06C"/>
    <property type="match status" value="1"/>
</dbReference>